<dbReference type="CDD" id="cd17657">
    <property type="entry name" value="CDC14_N"/>
    <property type="match status" value="1"/>
</dbReference>
<dbReference type="InterPro" id="IPR020422">
    <property type="entry name" value="TYR_PHOSPHATASE_DUAL_dom"/>
</dbReference>
<dbReference type="InterPro" id="IPR029260">
    <property type="entry name" value="DSPn"/>
</dbReference>
<organism evidence="7 8">
    <name type="scientific">Stentor coeruleus</name>
    <dbReference type="NCBI Taxonomy" id="5963"/>
    <lineage>
        <taxon>Eukaryota</taxon>
        <taxon>Sar</taxon>
        <taxon>Alveolata</taxon>
        <taxon>Ciliophora</taxon>
        <taxon>Postciliodesmatophora</taxon>
        <taxon>Heterotrichea</taxon>
        <taxon>Heterotrichida</taxon>
        <taxon>Stentoridae</taxon>
        <taxon>Stentor</taxon>
    </lineage>
</organism>
<dbReference type="InterPro" id="IPR050561">
    <property type="entry name" value="PTP"/>
</dbReference>
<evidence type="ECO:0000313" key="8">
    <source>
        <dbReference type="Proteomes" id="UP000187209"/>
    </source>
</evidence>
<dbReference type="SMART" id="SM00404">
    <property type="entry name" value="PTPc_motif"/>
    <property type="match status" value="1"/>
</dbReference>
<dbReference type="Gene3D" id="3.90.190.10">
    <property type="entry name" value="Protein tyrosine phosphatase superfamily"/>
    <property type="match status" value="2"/>
</dbReference>
<dbReference type="InterPro" id="IPR044506">
    <property type="entry name" value="CDC14_C"/>
</dbReference>
<dbReference type="GO" id="GO:0004725">
    <property type="term" value="F:protein tyrosine phosphatase activity"/>
    <property type="evidence" value="ECO:0007669"/>
    <property type="project" value="UniProtKB-EC"/>
</dbReference>
<feature type="domain" description="Tyrosine-protein phosphatase" evidence="5">
    <location>
        <begin position="173"/>
        <end position="328"/>
    </location>
</feature>
<sequence>MLPGNQPLEIISRRLYWVSDRSPPVSKSRVHVFCIDQELTYLPYASDFGPLDLGCIYRYCVHLDNILSDPKLQHHIIYHYTSLIPAKRANSALLMGAYQIIRMDKSADEAWDCFLNTTRFIPFRDASAEGSPFELYILDCLKGLEKAIQLGWFDFESFDLDEYEKLTRVESGGLNWIIPRKLLAFSAPASDGKPKDKAPTPEQYGQIFKNLGVTTVIRLNKEHYDHTRFTSMGLQFIDLYFLDGSVPPDDILNQFLDIAESQRGAIAVHCKAGLGRTGTLIGCYAIKYHRFTGPEFIGWARLCRPGSVLGPQQYFLCEFEEKLINNKPTNKVNEISRAKSPQAPVRGEMTLFEKYKAKFGEMGQSERLTQMMKSAPASPINIPVSPVPKNIGNSNLRIPGSALRNYLKEKKDKEERENIGNGK</sequence>
<dbReference type="OrthoDB" id="442453at2759"/>
<dbReference type="Pfam" id="PF22785">
    <property type="entry name" value="Tc-R-P"/>
    <property type="match status" value="1"/>
</dbReference>
<proteinExistence type="inferred from homology"/>
<comment type="caution">
    <text evidence="7">The sequence shown here is derived from an EMBL/GenBank/DDBJ whole genome shotgun (WGS) entry which is preliminary data.</text>
</comment>
<keyword evidence="8" id="KW-1185">Reference proteome</keyword>
<evidence type="ECO:0000259" key="5">
    <source>
        <dbReference type="PROSITE" id="PS50054"/>
    </source>
</evidence>
<dbReference type="CDD" id="cd14499">
    <property type="entry name" value="CDC14_C"/>
    <property type="match status" value="1"/>
</dbReference>
<dbReference type="PROSITE" id="PS50054">
    <property type="entry name" value="TYR_PHOSPHATASE_DUAL"/>
    <property type="match status" value="1"/>
</dbReference>
<name>A0A1R2CVW6_9CILI</name>
<dbReference type="PROSITE" id="PS00383">
    <property type="entry name" value="TYR_PHOSPHATASE_1"/>
    <property type="match status" value="1"/>
</dbReference>
<keyword evidence="3" id="KW-0378">Hydrolase</keyword>
<accession>A0A1R2CVW6</accession>
<dbReference type="InterPro" id="IPR000387">
    <property type="entry name" value="Tyr_Pase_dom"/>
</dbReference>
<evidence type="ECO:0000256" key="2">
    <source>
        <dbReference type="ARBA" id="ARBA00013064"/>
    </source>
</evidence>
<comment type="similarity">
    <text evidence="1">Belongs to the protein-tyrosine phosphatase family. Non-receptor class CDC14 subfamily.</text>
</comment>
<dbReference type="EMBL" id="MPUH01000048">
    <property type="protein sequence ID" value="OMJ93149.1"/>
    <property type="molecule type" value="Genomic_DNA"/>
</dbReference>
<evidence type="ECO:0000259" key="6">
    <source>
        <dbReference type="PROSITE" id="PS50056"/>
    </source>
</evidence>
<dbReference type="FunFam" id="3.90.190.10:FF:000006">
    <property type="entry name" value="Dual specificity protein phosphatase CDC14B"/>
    <property type="match status" value="1"/>
</dbReference>
<evidence type="ECO:0000256" key="4">
    <source>
        <dbReference type="ARBA" id="ARBA00022912"/>
    </source>
</evidence>
<dbReference type="InterPro" id="IPR029021">
    <property type="entry name" value="Prot-tyrosine_phosphatase-like"/>
</dbReference>
<dbReference type="AlphaFoldDB" id="A0A1R2CVW6"/>
<dbReference type="PROSITE" id="PS50056">
    <property type="entry name" value="TYR_PHOSPHATASE_2"/>
    <property type="match status" value="1"/>
</dbReference>
<dbReference type="SMART" id="SM00195">
    <property type="entry name" value="DSPc"/>
    <property type="match status" value="1"/>
</dbReference>
<dbReference type="Proteomes" id="UP000187209">
    <property type="component" value="Unassembled WGS sequence"/>
</dbReference>
<evidence type="ECO:0000256" key="3">
    <source>
        <dbReference type="ARBA" id="ARBA00022801"/>
    </source>
</evidence>
<gene>
    <name evidence="7" type="ORF">SteCoe_3968</name>
</gene>
<dbReference type="InterPro" id="IPR016130">
    <property type="entry name" value="Tyr_Pase_AS"/>
</dbReference>
<dbReference type="EC" id="3.1.3.48" evidence="2"/>
<dbReference type="SUPFAM" id="SSF52799">
    <property type="entry name" value="(Phosphotyrosine protein) phosphatases II"/>
    <property type="match status" value="2"/>
</dbReference>
<feature type="domain" description="Tyrosine specific protein phosphatases" evidence="6">
    <location>
        <begin position="253"/>
        <end position="315"/>
    </location>
</feature>
<dbReference type="InterPro" id="IPR003595">
    <property type="entry name" value="Tyr_Pase_cat"/>
</dbReference>
<evidence type="ECO:0000256" key="1">
    <source>
        <dbReference type="ARBA" id="ARBA00007315"/>
    </source>
</evidence>
<evidence type="ECO:0000313" key="7">
    <source>
        <dbReference type="EMBL" id="OMJ93149.1"/>
    </source>
</evidence>
<dbReference type="Pfam" id="PF14671">
    <property type="entry name" value="DSPn"/>
    <property type="match status" value="1"/>
</dbReference>
<reference evidence="7 8" key="1">
    <citation type="submission" date="2016-11" db="EMBL/GenBank/DDBJ databases">
        <title>The macronuclear genome of Stentor coeruleus: a giant cell with tiny introns.</title>
        <authorList>
            <person name="Slabodnick M."/>
            <person name="Ruby J.G."/>
            <person name="Reiff S.B."/>
            <person name="Swart E.C."/>
            <person name="Gosai S."/>
            <person name="Prabakaran S."/>
            <person name="Witkowska E."/>
            <person name="Larue G.E."/>
            <person name="Fisher S."/>
            <person name="Freeman R.M."/>
            <person name="Gunawardena J."/>
            <person name="Chu W."/>
            <person name="Stover N.A."/>
            <person name="Gregory B.D."/>
            <person name="Nowacki M."/>
            <person name="Derisi J."/>
            <person name="Roy S.W."/>
            <person name="Marshall W.F."/>
            <person name="Sood P."/>
        </authorList>
    </citation>
    <scope>NUCLEOTIDE SEQUENCE [LARGE SCALE GENOMIC DNA]</scope>
    <source>
        <strain evidence="7">WM001</strain>
    </source>
</reference>
<keyword evidence="4" id="KW-0904">Protein phosphatase</keyword>
<dbReference type="PANTHER" id="PTHR23339">
    <property type="entry name" value="TYROSINE SPECIFIC PROTEIN PHOSPHATASE AND DUAL SPECIFICITY PROTEIN PHOSPHATASE"/>
    <property type="match status" value="1"/>
</dbReference>
<protein>
    <recommendedName>
        <fullName evidence="2">protein-tyrosine-phosphatase</fullName>
        <ecNumber evidence="2">3.1.3.48</ecNumber>
    </recommendedName>
</protein>